<evidence type="ECO:0000259" key="1">
    <source>
        <dbReference type="PROSITE" id="PS50851"/>
    </source>
</evidence>
<dbReference type="SMART" id="SM00260">
    <property type="entry name" value="CheW"/>
    <property type="match status" value="1"/>
</dbReference>
<dbReference type="Pfam" id="PF01584">
    <property type="entry name" value="CheW"/>
    <property type="match status" value="1"/>
</dbReference>
<reference evidence="2" key="1">
    <citation type="submission" date="2024-02" db="EMBL/GenBank/DDBJ databases">
        <title>Tomenella chthoni gen. nov. sp. nov., a member of the family Jonesiaceae isolated from bat guano.</title>
        <authorList>
            <person name="Miller S.L."/>
            <person name="King J."/>
            <person name="Sankaranarayanan K."/>
            <person name="Lawson P.A."/>
        </authorList>
    </citation>
    <scope>NUCLEOTIDE SEQUENCE</scope>
    <source>
        <strain evidence="2">BS-20</strain>
    </source>
</reference>
<dbReference type="InterPro" id="IPR036061">
    <property type="entry name" value="CheW-like_dom_sf"/>
</dbReference>
<protein>
    <submittedName>
        <fullName evidence="2">Chemotaxis protein CheW</fullName>
    </submittedName>
</protein>
<dbReference type="Gene3D" id="2.40.50.180">
    <property type="entry name" value="CheA-289, Domain 4"/>
    <property type="match status" value="1"/>
</dbReference>
<organism evidence="2">
    <name type="scientific">Jonesiaceae bacterium BS-20</name>
    <dbReference type="NCBI Taxonomy" id="3120821"/>
    <lineage>
        <taxon>Bacteria</taxon>
        <taxon>Bacillati</taxon>
        <taxon>Actinomycetota</taxon>
        <taxon>Actinomycetes</taxon>
        <taxon>Micrococcales</taxon>
        <taxon>Jonesiaceae</taxon>
    </lineage>
</organism>
<gene>
    <name evidence="2" type="ORF">V5R04_02705</name>
</gene>
<dbReference type="InterPro" id="IPR002545">
    <property type="entry name" value="CheW-lke_dom"/>
</dbReference>
<dbReference type="SUPFAM" id="SSF50341">
    <property type="entry name" value="CheW-like"/>
    <property type="match status" value="1"/>
</dbReference>
<proteinExistence type="predicted"/>
<dbReference type="AlphaFoldDB" id="A0AAU7DZE4"/>
<dbReference type="EMBL" id="CP146203">
    <property type="protein sequence ID" value="XBH22156.1"/>
    <property type="molecule type" value="Genomic_DNA"/>
</dbReference>
<feature type="domain" description="CheW-like" evidence="1">
    <location>
        <begin position="2"/>
        <end position="139"/>
    </location>
</feature>
<dbReference type="PANTHER" id="PTHR22617:SF23">
    <property type="entry name" value="CHEMOTAXIS PROTEIN CHEW"/>
    <property type="match status" value="1"/>
</dbReference>
<accession>A0AAU7DZE4</accession>
<dbReference type="GO" id="GO:0007165">
    <property type="term" value="P:signal transduction"/>
    <property type="evidence" value="ECO:0007669"/>
    <property type="project" value="InterPro"/>
</dbReference>
<sequence>MTRQYVTFTIAGALYGLEVLRVEETLGHLNRTPVPLAPKGIAGLVNLRGQVVTTIDLRPKLGLEALGPQDESMMIVIDVEGESISLLVDQVGEVLSLRQDNFEQAPSTLTDEMRALVTGAFKLADSLLLTLDVSAVLAA</sequence>
<name>A0AAU7DZE4_9MICO</name>
<dbReference type="GO" id="GO:0005829">
    <property type="term" value="C:cytosol"/>
    <property type="evidence" value="ECO:0007669"/>
    <property type="project" value="TreeGrafter"/>
</dbReference>
<dbReference type="InterPro" id="IPR039315">
    <property type="entry name" value="CheW"/>
</dbReference>
<dbReference type="PROSITE" id="PS50851">
    <property type="entry name" value="CHEW"/>
    <property type="match status" value="1"/>
</dbReference>
<dbReference type="GO" id="GO:0006935">
    <property type="term" value="P:chemotaxis"/>
    <property type="evidence" value="ECO:0007669"/>
    <property type="project" value="InterPro"/>
</dbReference>
<dbReference type="Gene3D" id="2.30.30.40">
    <property type="entry name" value="SH3 Domains"/>
    <property type="match status" value="1"/>
</dbReference>
<dbReference type="PANTHER" id="PTHR22617">
    <property type="entry name" value="CHEMOTAXIS SENSOR HISTIDINE KINASE-RELATED"/>
    <property type="match status" value="1"/>
</dbReference>
<evidence type="ECO:0000313" key="2">
    <source>
        <dbReference type="EMBL" id="XBH22156.1"/>
    </source>
</evidence>